<reference evidence="1" key="1">
    <citation type="submission" date="2019-08" db="EMBL/GenBank/DDBJ databases">
        <authorList>
            <person name="Kucharzyk K."/>
            <person name="Murdoch R.W."/>
            <person name="Higgins S."/>
            <person name="Loffler F."/>
        </authorList>
    </citation>
    <scope>NUCLEOTIDE SEQUENCE</scope>
</reference>
<comment type="caution">
    <text evidence="1">The sequence shown here is derived from an EMBL/GenBank/DDBJ whole genome shotgun (WGS) entry which is preliminary data.</text>
</comment>
<name>A0A645HK77_9ZZZZ</name>
<accession>A0A645HK77</accession>
<protein>
    <recommendedName>
        <fullName evidence="2">Guanylate cyclase domain-containing protein</fullName>
    </recommendedName>
</protein>
<evidence type="ECO:0000313" key="1">
    <source>
        <dbReference type="EMBL" id="MPN39160.1"/>
    </source>
</evidence>
<organism evidence="1">
    <name type="scientific">bioreactor metagenome</name>
    <dbReference type="NCBI Taxonomy" id="1076179"/>
    <lineage>
        <taxon>unclassified sequences</taxon>
        <taxon>metagenomes</taxon>
        <taxon>ecological metagenomes</taxon>
    </lineage>
</organism>
<sequence length="92" mass="10476">MKNYTALIIDLKRSRSYSVEDRNSIQNFIITVIEELNEVFSGSLAKNVEFSGGDEVQGLFLTPEAAYLYFRMFCMLIFPVEIRAGIGVGEWL</sequence>
<evidence type="ECO:0008006" key="2">
    <source>
        <dbReference type="Google" id="ProtNLM"/>
    </source>
</evidence>
<dbReference type="Pfam" id="PF16264">
    <property type="entry name" value="SatD"/>
    <property type="match status" value="1"/>
</dbReference>
<gene>
    <name evidence="1" type="ORF">SDC9_186688</name>
</gene>
<dbReference type="AlphaFoldDB" id="A0A645HK77"/>
<proteinExistence type="predicted"/>
<dbReference type="EMBL" id="VSSQ01094804">
    <property type="protein sequence ID" value="MPN39160.1"/>
    <property type="molecule type" value="Genomic_DNA"/>
</dbReference>
<dbReference type="InterPro" id="IPR032580">
    <property type="entry name" value="SatD"/>
</dbReference>